<feature type="signal peptide" evidence="6">
    <location>
        <begin position="1"/>
        <end position="24"/>
    </location>
</feature>
<feature type="active site" evidence="5">
    <location>
        <position position="336"/>
    </location>
</feature>
<evidence type="ECO:0000256" key="2">
    <source>
        <dbReference type="ARBA" id="ARBA00022801"/>
    </source>
</evidence>
<feature type="domain" description="Peptidase M12B" evidence="7">
    <location>
        <begin position="181"/>
        <end position="407"/>
    </location>
</feature>
<dbReference type="EMBL" id="GADI01008080">
    <property type="protein sequence ID" value="JAA65728.1"/>
    <property type="molecule type" value="mRNA"/>
</dbReference>
<dbReference type="Gene3D" id="3.40.390.10">
    <property type="entry name" value="Collagenase (Catalytic Domain)"/>
    <property type="match status" value="1"/>
</dbReference>
<dbReference type="GO" id="GO:0006509">
    <property type="term" value="P:membrane protein ectodomain proteolysis"/>
    <property type="evidence" value="ECO:0007669"/>
    <property type="project" value="TreeGrafter"/>
</dbReference>
<evidence type="ECO:0000256" key="6">
    <source>
        <dbReference type="SAM" id="SignalP"/>
    </source>
</evidence>
<keyword evidence="3 5" id="KW-0862">Zinc</keyword>
<evidence type="ECO:0000313" key="8">
    <source>
        <dbReference type="EMBL" id="JAA65728.1"/>
    </source>
</evidence>
<dbReference type="AlphaFoldDB" id="A0A0K8R4D1"/>
<dbReference type="PROSITE" id="PS50215">
    <property type="entry name" value="ADAM_MEPRO"/>
    <property type="match status" value="1"/>
</dbReference>
<keyword evidence="5" id="KW-0479">Metal-binding</keyword>
<dbReference type="SUPFAM" id="SSF55486">
    <property type="entry name" value="Metalloproteases ('zincins'), catalytic domain"/>
    <property type="match status" value="1"/>
</dbReference>
<proteinExistence type="evidence at transcript level"/>
<dbReference type="PANTHER" id="PTHR11905:SF159">
    <property type="entry name" value="ADAM METALLOPROTEASE"/>
    <property type="match status" value="1"/>
</dbReference>
<evidence type="ECO:0000259" key="7">
    <source>
        <dbReference type="PROSITE" id="PS50215"/>
    </source>
</evidence>
<feature type="binding site" evidence="5">
    <location>
        <position position="339"/>
    </location>
    <ligand>
        <name>Zn(2+)</name>
        <dbReference type="ChEBI" id="CHEBI:29105"/>
        <note>catalytic</note>
    </ligand>
</feature>
<evidence type="ECO:0000256" key="4">
    <source>
        <dbReference type="ARBA" id="ARBA00023049"/>
    </source>
</evidence>
<dbReference type="GO" id="GO:0046872">
    <property type="term" value="F:metal ion binding"/>
    <property type="evidence" value="ECO:0007669"/>
    <property type="project" value="UniProtKB-KW"/>
</dbReference>
<dbReference type="InterPro" id="IPR024079">
    <property type="entry name" value="MetalloPept_cat_dom_sf"/>
</dbReference>
<keyword evidence="4 8" id="KW-0482">Metalloprotease</keyword>
<accession>A0A0K8R4D1</accession>
<feature type="binding site" evidence="5">
    <location>
        <position position="345"/>
    </location>
    <ligand>
        <name>Zn(2+)</name>
        <dbReference type="ChEBI" id="CHEBI:29105"/>
        <note>catalytic</note>
    </ligand>
</feature>
<organism evidence="8">
    <name type="scientific">Ixodes ricinus</name>
    <name type="common">Common tick</name>
    <name type="synonym">Acarus ricinus</name>
    <dbReference type="NCBI Taxonomy" id="34613"/>
    <lineage>
        <taxon>Eukaryota</taxon>
        <taxon>Metazoa</taxon>
        <taxon>Ecdysozoa</taxon>
        <taxon>Arthropoda</taxon>
        <taxon>Chelicerata</taxon>
        <taxon>Arachnida</taxon>
        <taxon>Acari</taxon>
        <taxon>Parasitiformes</taxon>
        <taxon>Ixodida</taxon>
        <taxon>Ixodoidea</taxon>
        <taxon>Ixodidae</taxon>
        <taxon>Ixodinae</taxon>
        <taxon>Ixodes</taxon>
    </lineage>
</organism>
<sequence>MGKAFCVLVTLLASMLFHTGSSYARHVISTVFPKLVEPRSSAGELTLIIHTGLVLKLRRISVFSDNFQVTTYTDNYKIIEQNSAQLQRELYHDPEHEAALVIEFIDDDIQVTGILGDRLRVRPSFMAERNLDGHVAHELFEIPVRSAEYDNPDKAAFQTRHLNAILESRMAARSRKELLTITPEVHIMVDSNHSSQFESQNRTIDYLAVFFAFVNMKFKTLLRSKLDVQLVLSQLTIFRDGNESFVQKPDDRQDIMLIKTLEALKDFVGNNTHDFKKDDLVVLLTGCDLADMDDKGELTLGVTGIAYIGGACSAKKVGIVEDMNKMFDGVHSFAHEVGHLLGMVHDEQGPPKELPESPGAKECFASAGNIMSPSQTVKSIHKFSVCSAEQLRVFANSDKRKCLKNQRPRHTSNLHVTKITKEQVSPQDFCERKHPELSSVRYQKELSHEGSTFSIKECHIVCIDEATDRFAVHDAPDSTPCDDNNDKKMCVNKQCTIPKNITTFPKKTYYTRS</sequence>
<keyword evidence="2" id="KW-0378">Hydrolase</keyword>
<protein>
    <submittedName>
        <fullName evidence="8">Putative metalloprotease</fullName>
    </submittedName>
</protein>
<name>A0A0K8R4D1_IXORI</name>
<evidence type="ECO:0000256" key="3">
    <source>
        <dbReference type="ARBA" id="ARBA00022833"/>
    </source>
</evidence>
<dbReference type="InterPro" id="IPR001590">
    <property type="entry name" value="Peptidase_M12B"/>
</dbReference>
<dbReference type="PANTHER" id="PTHR11905">
    <property type="entry name" value="ADAM A DISINTEGRIN AND METALLOPROTEASE DOMAIN"/>
    <property type="match status" value="1"/>
</dbReference>
<dbReference type="GO" id="GO:0004222">
    <property type="term" value="F:metalloendopeptidase activity"/>
    <property type="evidence" value="ECO:0007669"/>
    <property type="project" value="InterPro"/>
</dbReference>
<reference evidence="8" key="1">
    <citation type="submission" date="2012-12" db="EMBL/GenBank/DDBJ databases">
        <title>Identification and characterization of a phenylalanine ammonia-lyase gene family in Isatis indigotica Fort.</title>
        <authorList>
            <person name="Liu Q."/>
            <person name="Chen J."/>
            <person name="Zhou X."/>
            <person name="Di P."/>
            <person name="Xiao Y."/>
            <person name="Xuan H."/>
            <person name="Zhang L."/>
            <person name="Chen W."/>
        </authorList>
    </citation>
    <scope>NUCLEOTIDE SEQUENCE</scope>
    <source>
        <tissue evidence="8">Salivary gland</tissue>
    </source>
</reference>
<keyword evidence="6" id="KW-0732">Signal</keyword>
<evidence type="ECO:0000256" key="5">
    <source>
        <dbReference type="PROSITE-ProRule" id="PRU00276"/>
    </source>
</evidence>
<dbReference type="Pfam" id="PF01421">
    <property type="entry name" value="Reprolysin"/>
    <property type="match status" value="1"/>
</dbReference>
<evidence type="ECO:0000256" key="1">
    <source>
        <dbReference type="ARBA" id="ARBA00022670"/>
    </source>
</evidence>
<feature type="binding site" evidence="5">
    <location>
        <position position="335"/>
    </location>
    <ligand>
        <name>Zn(2+)</name>
        <dbReference type="ChEBI" id="CHEBI:29105"/>
        <note>catalytic</note>
    </ligand>
</feature>
<keyword evidence="1 8" id="KW-0645">Protease</keyword>
<comment type="caution">
    <text evidence="5">Lacks conserved residue(s) required for the propagation of feature annotation.</text>
</comment>
<feature type="chain" id="PRO_5005515888" evidence="6">
    <location>
        <begin position="25"/>
        <end position="513"/>
    </location>
</feature>